<proteinExistence type="predicted"/>
<dbReference type="Proteomes" id="UP001187859">
    <property type="component" value="Unassembled WGS sequence"/>
</dbReference>
<dbReference type="RefSeq" id="WP_037427031.1">
    <property type="nucleotide sequence ID" value="NZ_CP079718.1"/>
</dbReference>
<protein>
    <submittedName>
        <fullName evidence="1">Uncharacterized protein</fullName>
    </submittedName>
</protein>
<dbReference type="OrthoDB" id="9153195at2"/>
<dbReference type="EMBL" id="JASGOQ010000001">
    <property type="protein sequence ID" value="MDV5388711.1"/>
    <property type="molecule type" value="Genomic_DNA"/>
</dbReference>
<organism evidence="1 2">
    <name type="scientific">Shewanella xiamenensis</name>
    <dbReference type="NCBI Taxonomy" id="332186"/>
    <lineage>
        <taxon>Bacteria</taxon>
        <taxon>Pseudomonadati</taxon>
        <taxon>Pseudomonadota</taxon>
        <taxon>Gammaproteobacteria</taxon>
        <taxon>Alteromonadales</taxon>
        <taxon>Shewanellaceae</taxon>
        <taxon>Shewanella</taxon>
    </lineage>
</organism>
<evidence type="ECO:0000313" key="2">
    <source>
        <dbReference type="Proteomes" id="UP001187859"/>
    </source>
</evidence>
<accession>A0A1E3UTN3</accession>
<dbReference type="GeneID" id="75190280"/>
<sequence>MYRFILACYGVPKSSGAEAAIDITTEFVEHHPWHSNVTCTWDGERLILQADNDFDSDGLALIDEFSDSISAYIAELFDGDIKIESITNVPTEA</sequence>
<evidence type="ECO:0000313" key="1">
    <source>
        <dbReference type="EMBL" id="MDV5388711.1"/>
    </source>
</evidence>
<dbReference type="AlphaFoldDB" id="A0A1E3UTN3"/>
<comment type="caution">
    <text evidence="1">The sequence shown here is derived from an EMBL/GenBank/DDBJ whole genome shotgun (WGS) entry which is preliminary data.</text>
</comment>
<gene>
    <name evidence="1" type="ORF">QM089_00175</name>
</gene>
<reference evidence="1" key="1">
    <citation type="submission" date="2023-05" db="EMBL/GenBank/DDBJ databases">
        <title>Colonisation of extended spectrum b-lactamase- and carbapenemase-producing bacteria on hospital surfaces from low- and middle-income countries.</title>
        <authorList>
            <person name="Nieto-Rosado M."/>
            <person name="Sands K."/>
            <person name="Iregbu K."/>
            <person name="Zahra R."/>
            <person name="Mazarati J.B."/>
            <person name="Mehtar S."/>
            <person name="Barnards-Group B."/>
            <person name="Walsh T.R."/>
        </authorList>
    </citation>
    <scope>NUCLEOTIDE SEQUENCE</scope>
    <source>
        <strain evidence="1">PP-E493</strain>
    </source>
</reference>
<name>A0A1E3UTN3_9GAMM</name>